<dbReference type="Proteomes" id="UP001281761">
    <property type="component" value="Unassembled WGS sequence"/>
</dbReference>
<evidence type="ECO:0000313" key="2">
    <source>
        <dbReference type="Proteomes" id="UP001281761"/>
    </source>
</evidence>
<dbReference type="EMBL" id="JARBJD010000079">
    <property type="protein sequence ID" value="KAK2954375.1"/>
    <property type="molecule type" value="Genomic_DNA"/>
</dbReference>
<comment type="caution">
    <text evidence="1">The sequence shown here is derived from an EMBL/GenBank/DDBJ whole genome shotgun (WGS) entry which is preliminary data.</text>
</comment>
<dbReference type="InterPro" id="IPR011050">
    <property type="entry name" value="Pectin_lyase_fold/virulence"/>
</dbReference>
<accession>A0ABQ9XSA2</accession>
<name>A0ABQ9XSA2_9EUKA</name>
<reference evidence="1 2" key="1">
    <citation type="journal article" date="2022" name="bioRxiv">
        <title>Genomics of Preaxostyla Flagellates Illuminates Evolutionary Transitions and the Path Towards Mitochondrial Loss.</title>
        <authorList>
            <person name="Novak L.V.F."/>
            <person name="Treitli S.C."/>
            <person name="Pyrih J."/>
            <person name="Halakuc P."/>
            <person name="Pipaliya S.V."/>
            <person name="Vacek V."/>
            <person name="Brzon O."/>
            <person name="Soukal P."/>
            <person name="Eme L."/>
            <person name="Dacks J.B."/>
            <person name="Karnkowska A."/>
            <person name="Elias M."/>
            <person name="Hampl V."/>
        </authorList>
    </citation>
    <scope>NUCLEOTIDE SEQUENCE [LARGE SCALE GENOMIC DNA]</scope>
    <source>
        <strain evidence="1">NAU3</strain>
        <tissue evidence="1">Gut</tissue>
    </source>
</reference>
<protein>
    <submittedName>
        <fullName evidence="1">Uncharacterized protein</fullName>
    </submittedName>
</protein>
<sequence length="2371" mass="253122">MSDSCLTFGTGPLIGFGCGEDQTERGGEQADLPWKVSTLLMQSQIMNTTSHPSDLIVEDTERMELTQRVTSSCVFLSTNHLYGTACVDMNANMKGSLLSLNTSFSSCLTDTPTHLSQHFGTQQYLTQSASFKLCTFKDCSTSTSAGGAICLDRFGSLHIEECSFKTCHATLSSTGGGALFFNASTGVAFIATSSSFVGCSSESNGGSLRLYCPSSTLLNCVFIDSPSKSYGGCVYSVYWDALSTSSSITNCLFENCRTTNTDPNIPYSGGALYFVQAFSIQLNFINFRGNKAGVNPGNDIMFTGTIPLITSERIVGCSSTSDSPRIRVLQEATGTDEHLPNPPTTATHVSCVGTEIDTTSAQFTLKMSEIVTGTVLVLIDNSGGSRTPTGVQAPNIGRVLSFSLDNSIESKCSVSLGESGLVQTPLTDYSVVRSSVVGSVILSANCVLDESEENAYLTISGSGIPSGILSVTLSDNTVLDFEFQPKHTTSEILTVPLTENSPKFGIGEPFPIASLESKTMPSQLIVVPWQIKFSALPYPRLTTLKTPEYDEARKTVSISLEGVSLSGTHEVTLSVNGTAKTVTIDVVFSSSKGQLGGILFDNESPSNVNMSYDTRYEVVGLTKDGADVTYDADLFFTTIVEPTRLVSMECGYDEAKKNALIRMTGRALETKSTYKVGLCISGTLKHTVEMALNIDSGLWEGSAILYPSSSAELEYGKTYDVSSFQKGGNTTELLFEANSIEMIPEPARLVKVESRDADGLNSTTLTLSSLALTSGAKYTLELKGTPLDSSSNSAHVVLVSFTATSQPTHSFLLSLYPIEDADLKYGHSYSVDWMKTGDIPTVIETDACSFSTPILPERLVKISCDGTFSDPKQKTITVTFESLGLRSLTEYSIVLKSTTSDELPSHTKTLKLKTDASGLLASHTAVLFPRKTDADELEGQLEFGYTYTVDRFKRGEETLLYDTEHITLTTPPEPARLTEISCTGSTDKEKKATLSVTGRKMRTDETYTLTLKVKDGTSNTQPTVDVKFTTAESGTGSAVLFSTTSSEVQLDYDTSYEVIGVTDSATSPILFEDGLTFTTMTEPTRLVKVECEYDETKKNALIRMTGRVLDTTKRYEIELSDSNNVKKTIEMKFNAKSSEWEGSAILYSLSESVELEYGMTYSVRGFKTKGETSPHPYEDLTITIDDEPSRIEGISRVLDGEKTKMIVSLSGRELKSGMGKIGVWRGYSKWTSDTEIVLDSDGKWKTEFQVDFSESSSVLEYGSTYTLCGLDGSAFFVNEGIAITVPNPPIVSSTFSELNATTHSSFRVVMSGFDLPASGTGSFTASFSDNAGTFVITLSESSEWRSDWIEVSKTSAFEFNKTYTLTSLIDSSSGTADHILCSGVMMTTPLGPTLIGVGDISLTGALLDSVSIVVKVARIVADTFAVSVFDVDDEVKVLIPLSISFSSCASTEGVMTHSVSWESPLQYGHRYEIASMSSSTMAVSIPSKLVFEVPTPLSSFNHVSLTTNSIHTFIRVQLSGNAFIGNYVMTLTYGFSYTVTAQSPTSAVSEEIALGWPDSLAFDTPFTIQSIISTTPDVNVVLPDTLTFTTPKKEDPLNLFVDGGSGETSRFCGESSRPCSSVEVAWEIVSQIEARTPTIGIVSSATLGSPIRIENGMVALISNSGSRSLTIIAAGQLEVGDSSTLKLSTLSLEIDTLTSGRTVELITVSAGSLIVSSCDVFVSTTSLSVSFVSSSNGQLSFPSSTITIPTLTSKPFVSVSGGELRADSSTSFINSDTAIHQSSFLSVSGGTIVLEDTKLLTPQKMTFASSALIDQIKGSLTISNMKIENITRETGDGGVISASLTLASDKLSIVSTIFVTCSCSAGNGGALAMTITSGSLSLNECQFGSCSSGLDGGAVWLDLSQMPTLSQYSLLNMQYGTSSLTNTASGKGHCVFVVGEDLRRVVVGSRWRGSFEEAEEDDLWGRDATTPPSGMSLLSLLQSHVIGVGERGRDDGAGTIDAPFKTLHRCFEETEQRDGSFSVVVVERARIGTSCWLVGKRGWAMDVSGTGSGGSSLSEVLCSVSDEEKKPGTPSSSPPHAMITLSGQTLSFFEILFSSFCGPRSMRAVFSLLASSSLTLSSCSLSSSSPIAVSLVSVSDTSSFSADSMTVSDVSFVGKAGLVKFVDASRITLTSCSFLSISLEGGALMWGTTRGALKVTNTDFSDCKGEEFGSVIRVQIVGITGAITNSRFTSCSAGVRMGEKNEGDVVGGGCVVVEMMKRTSSTRRLPSSCVDLSLSSFSDCTLTNTDPSSSPSSLSSFVGGGGFLIFGNENTDTAILQKVTLSRCWCKGFEEMDGFDGGVVVGRRHALFTDRRGSSVRECRMGSVQLR</sequence>
<dbReference type="SUPFAM" id="SSF51126">
    <property type="entry name" value="Pectin lyase-like"/>
    <property type="match status" value="2"/>
</dbReference>
<gene>
    <name evidence="1" type="ORF">BLNAU_10707</name>
</gene>
<keyword evidence="2" id="KW-1185">Reference proteome</keyword>
<proteinExistence type="predicted"/>
<organism evidence="1 2">
    <name type="scientific">Blattamonas nauphoetae</name>
    <dbReference type="NCBI Taxonomy" id="2049346"/>
    <lineage>
        <taxon>Eukaryota</taxon>
        <taxon>Metamonada</taxon>
        <taxon>Preaxostyla</taxon>
        <taxon>Oxymonadida</taxon>
        <taxon>Blattamonas</taxon>
    </lineage>
</organism>
<evidence type="ECO:0000313" key="1">
    <source>
        <dbReference type="EMBL" id="KAK2954375.1"/>
    </source>
</evidence>